<evidence type="ECO:0008006" key="3">
    <source>
        <dbReference type="Google" id="ProtNLM"/>
    </source>
</evidence>
<dbReference type="AlphaFoldDB" id="A1HS74"/>
<reference evidence="1 2" key="2">
    <citation type="submission" date="2007-01" db="EMBL/GenBank/DDBJ databases">
        <title>Sequencing of the draft genome and assembly of Thermosinus carboxydivorans Nor1.</title>
        <authorList>
            <consortium name="US DOE Joint Genome Institute (JGI-PGF)"/>
            <person name="Copeland A."/>
            <person name="Lucas S."/>
            <person name="Lapidus A."/>
            <person name="Barry K."/>
            <person name="Glavina del Rio T."/>
            <person name="Dalin E."/>
            <person name="Tice H."/>
            <person name="Bruce D."/>
            <person name="Pitluck S."/>
            <person name="Richardson P."/>
        </authorList>
    </citation>
    <scope>NUCLEOTIDE SEQUENCE [LARGE SCALE GENOMIC DNA]</scope>
    <source>
        <strain evidence="1 2">Nor1</strain>
    </source>
</reference>
<dbReference type="RefSeq" id="WP_007289878.1">
    <property type="nucleotide sequence ID" value="NZ_AAWL01000014.1"/>
</dbReference>
<gene>
    <name evidence="1" type="ORF">TcarDRAFT_0646</name>
</gene>
<dbReference type="eggNOG" id="ENOG502Z9R4">
    <property type="taxonomic scope" value="Bacteria"/>
</dbReference>
<reference evidence="1 2" key="1">
    <citation type="submission" date="2007-01" db="EMBL/GenBank/DDBJ databases">
        <title>Annotation of the draft genome assembly of Thermosinus carboxydivorans Nor1.</title>
        <authorList>
            <consortium name="US DOE Joint Genome Institute (JGI-ORNL)"/>
            <person name="Larimer F."/>
            <person name="Land M."/>
            <person name="Hauser L."/>
        </authorList>
    </citation>
    <scope>NUCLEOTIDE SEQUENCE [LARGE SCALE GENOMIC DNA]</scope>
    <source>
        <strain evidence="1 2">Nor1</strain>
    </source>
</reference>
<comment type="caution">
    <text evidence="1">The sequence shown here is derived from an EMBL/GenBank/DDBJ whole genome shotgun (WGS) entry which is preliminary data.</text>
</comment>
<organism evidence="1 2">
    <name type="scientific">Thermosinus carboxydivorans Nor1</name>
    <dbReference type="NCBI Taxonomy" id="401526"/>
    <lineage>
        <taxon>Bacteria</taxon>
        <taxon>Bacillati</taxon>
        <taxon>Bacillota</taxon>
        <taxon>Negativicutes</taxon>
        <taxon>Selenomonadales</taxon>
        <taxon>Sporomusaceae</taxon>
        <taxon>Thermosinus</taxon>
    </lineage>
</organism>
<evidence type="ECO:0000313" key="2">
    <source>
        <dbReference type="Proteomes" id="UP000005139"/>
    </source>
</evidence>
<dbReference type="OrthoDB" id="2375094at2"/>
<sequence length="510" mass="60342">MNVYELVRSFYEENIEWQPVIKREWVEGYLRHKAWQGVSDDELQKTWHYLQMFETYLAHAETDYSEFLDAMPDWEYAEAIKWMDHHFAGFKKSLKPVRYFFGILMDFYKYLANRRIILNTEQLERAAEIIAGGRKVNLDALRPPAREQAAPFDKMLEEGVLPELAPLIGEVVERLMHKLGSFFQQKEFRDDFHRALMLYTGPMIDIPDEEEDEFWLGFWDYFLFDYHLIANDRTPLQYFHELHDQTLAPEERLILSDFINAQFCVFYVSRIVNQEWVECVNLFTEEKFELPYPDMDYRLLKRLLFTGHIFQRERTMINYVTSVEVSPNLRRRLREEVIRQKQIYELQQPGATWTEFLTRHSAAVRHTIDILTTLAKVNVTPRHLTDRRFPPIVSVREPNQDVSAIIARVMPEYGFSCYDIKLAQKLWHDYCQLTPATIRKPEAWAAAVIYTFAQINLPVGIPAEPLAQELGISAGSIYTNRGKLCELLQLEKHDPRYLNEEGFVFSLFSS</sequence>
<dbReference type="Proteomes" id="UP000005139">
    <property type="component" value="Unassembled WGS sequence"/>
</dbReference>
<accession>A1HS74</accession>
<evidence type="ECO:0000313" key="1">
    <source>
        <dbReference type="EMBL" id="EAX47138.1"/>
    </source>
</evidence>
<dbReference type="EMBL" id="AAWL01000014">
    <property type="protein sequence ID" value="EAX47138.1"/>
    <property type="molecule type" value="Genomic_DNA"/>
</dbReference>
<keyword evidence="2" id="KW-1185">Reference proteome</keyword>
<name>A1HS74_9FIRM</name>
<proteinExistence type="predicted"/>
<protein>
    <recommendedName>
        <fullName evidence="3">Core-binding (CB) domain-containing protein</fullName>
    </recommendedName>
</protein>